<dbReference type="PROSITE" id="PS50110">
    <property type="entry name" value="RESPONSE_REGULATORY"/>
    <property type="match status" value="1"/>
</dbReference>
<proteinExistence type="predicted"/>
<dbReference type="SUPFAM" id="SSF55874">
    <property type="entry name" value="ATPase domain of HSP90 chaperone/DNA topoisomerase II/histidine kinase"/>
    <property type="match status" value="1"/>
</dbReference>
<feature type="domain" description="Response regulatory" evidence="14">
    <location>
        <begin position="495"/>
        <end position="619"/>
    </location>
</feature>
<keyword evidence="12" id="KW-0812">Transmembrane</keyword>
<keyword evidence="7" id="KW-0067">ATP-binding</keyword>
<protein>
    <recommendedName>
        <fullName evidence="10">Sensory/regulatory protein RpfC</fullName>
        <ecNumber evidence="2">2.7.13.3</ecNumber>
    </recommendedName>
</protein>
<evidence type="ECO:0000256" key="1">
    <source>
        <dbReference type="ARBA" id="ARBA00000085"/>
    </source>
</evidence>
<evidence type="ECO:0000256" key="6">
    <source>
        <dbReference type="ARBA" id="ARBA00022777"/>
    </source>
</evidence>
<evidence type="ECO:0000256" key="3">
    <source>
        <dbReference type="ARBA" id="ARBA00022553"/>
    </source>
</evidence>
<keyword evidence="5" id="KW-0547">Nucleotide-binding</keyword>
<evidence type="ECO:0000256" key="8">
    <source>
        <dbReference type="ARBA" id="ARBA00023012"/>
    </source>
</evidence>
<evidence type="ECO:0000256" key="7">
    <source>
        <dbReference type="ARBA" id="ARBA00022840"/>
    </source>
</evidence>
<dbReference type="Proteomes" id="UP000268192">
    <property type="component" value="Chromosome"/>
</dbReference>
<dbReference type="InterPro" id="IPR005467">
    <property type="entry name" value="His_kinase_dom"/>
</dbReference>
<evidence type="ECO:0000259" key="13">
    <source>
        <dbReference type="PROSITE" id="PS50109"/>
    </source>
</evidence>
<dbReference type="EC" id="2.7.13.3" evidence="2"/>
<reference evidence="15 16" key="1">
    <citation type="submission" date="2018-09" db="EMBL/GenBank/DDBJ databases">
        <title>Marinorhizobium profundi gen. nov., sp. nov., isolated from a deep-sea sediment sample from the New Britain Trench and proposal of Marinorhizobiaceae fam. nov. in the order Rhizobiales of the class Alphaproteobacteria.</title>
        <authorList>
            <person name="Cao J."/>
        </authorList>
    </citation>
    <scope>NUCLEOTIDE SEQUENCE [LARGE SCALE GENOMIC DNA]</scope>
    <source>
        <strain evidence="15 16">WS11</strain>
    </source>
</reference>
<dbReference type="Gene3D" id="3.30.565.10">
    <property type="entry name" value="Histidine kinase-like ATPase, C-terminal domain"/>
    <property type="match status" value="1"/>
</dbReference>
<dbReference type="PANTHER" id="PTHR45339:SF5">
    <property type="entry name" value="HISTIDINE KINASE"/>
    <property type="match status" value="1"/>
</dbReference>
<dbReference type="AlphaFoldDB" id="A0A3S9AYW7"/>
<dbReference type="CDD" id="cd16922">
    <property type="entry name" value="HATPase_EvgS-ArcB-TorS-like"/>
    <property type="match status" value="1"/>
</dbReference>
<evidence type="ECO:0000256" key="4">
    <source>
        <dbReference type="ARBA" id="ARBA00022679"/>
    </source>
</evidence>
<dbReference type="CDD" id="cd17546">
    <property type="entry name" value="REC_hyHK_CKI1_RcsC-like"/>
    <property type="match status" value="1"/>
</dbReference>
<dbReference type="SMART" id="SM00388">
    <property type="entry name" value="HisKA"/>
    <property type="match status" value="1"/>
</dbReference>
<dbReference type="EMBL" id="CP032509">
    <property type="protein sequence ID" value="AZN69884.1"/>
    <property type="molecule type" value="Genomic_DNA"/>
</dbReference>
<dbReference type="PROSITE" id="PS50109">
    <property type="entry name" value="HIS_KIN"/>
    <property type="match status" value="1"/>
</dbReference>
<feature type="modified residue" description="4-aspartylphosphate" evidence="11">
    <location>
        <position position="549"/>
    </location>
</feature>
<comment type="subunit">
    <text evidence="9">At low DSF concentrations, interacts with RpfF.</text>
</comment>
<evidence type="ECO:0000256" key="10">
    <source>
        <dbReference type="ARBA" id="ARBA00068150"/>
    </source>
</evidence>
<dbReference type="InterPro" id="IPR001789">
    <property type="entry name" value="Sig_transdc_resp-reg_receiver"/>
</dbReference>
<dbReference type="InterPro" id="IPR036890">
    <property type="entry name" value="HATPase_C_sf"/>
</dbReference>
<keyword evidence="12" id="KW-1133">Transmembrane helix</keyword>
<dbReference type="FunFam" id="3.30.565.10:FF:000010">
    <property type="entry name" value="Sensor histidine kinase RcsC"/>
    <property type="match status" value="1"/>
</dbReference>
<dbReference type="InterPro" id="IPR036097">
    <property type="entry name" value="HisK_dim/P_sf"/>
</dbReference>
<keyword evidence="6" id="KW-0418">Kinase</keyword>
<dbReference type="SMART" id="SM00448">
    <property type="entry name" value="REC"/>
    <property type="match status" value="1"/>
</dbReference>
<evidence type="ECO:0000259" key="14">
    <source>
        <dbReference type="PROSITE" id="PS50110"/>
    </source>
</evidence>
<keyword evidence="8" id="KW-0902">Two-component regulatory system</keyword>
<evidence type="ECO:0000256" key="2">
    <source>
        <dbReference type="ARBA" id="ARBA00012438"/>
    </source>
</evidence>
<dbReference type="PANTHER" id="PTHR45339">
    <property type="entry name" value="HYBRID SIGNAL TRANSDUCTION HISTIDINE KINASE J"/>
    <property type="match status" value="1"/>
</dbReference>
<keyword evidence="12" id="KW-0472">Membrane</keyword>
<keyword evidence="4" id="KW-0808">Transferase</keyword>
<dbReference type="Gene3D" id="3.40.50.2300">
    <property type="match status" value="1"/>
</dbReference>
<dbReference type="SUPFAM" id="SSF47384">
    <property type="entry name" value="Homodimeric domain of signal transducing histidine kinase"/>
    <property type="match status" value="1"/>
</dbReference>
<dbReference type="SUPFAM" id="SSF52172">
    <property type="entry name" value="CheY-like"/>
    <property type="match status" value="1"/>
</dbReference>
<evidence type="ECO:0000313" key="16">
    <source>
        <dbReference type="Proteomes" id="UP000268192"/>
    </source>
</evidence>
<dbReference type="PRINTS" id="PR00344">
    <property type="entry name" value="BCTRLSENSOR"/>
</dbReference>
<dbReference type="InterPro" id="IPR011006">
    <property type="entry name" value="CheY-like_superfamily"/>
</dbReference>
<accession>A0A3S9AYW7</accession>
<dbReference type="InterPro" id="IPR004358">
    <property type="entry name" value="Sig_transdc_His_kin-like_C"/>
</dbReference>
<dbReference type="GO" id="GO:0000155">
    <property type="term" value="F:phosphorelay sensor kinase activity"/>
    <property type="evidence" value="ECO:0007669"/>
    <property type="project" value="InterPro"/>
</dbReference>
<feature type="domain" description="Histidine kinase" evidence="13">
    <location>
        <begin position="118"/>
        <end position="334"/>
    </location>
</feature>
<evidence type="ECO:0000313" key="15">
    <source>
        <dbReference type="EMBL" id="AZN69884.1"/>
    </source>
</evidence>
<gene>
    <name evidence="15" type="ORF">D5400_00110</name>
</gene>
<name>A0A3S9AYW7_9HYPH</name>
<dbReference type="InterPro" id="IPR003661">
    <property type="entry name" value="HisK_dim/P_dom"/>
</dbReference>
<dbReference type="Pfam" id="PF00512">
    <property type="entry name" value="HisKA"/>
    <property type="match status" value="1"/>
</dbReference>
<dbReference type="CDD" id="cd00082">
    <property type="entry name" value="HisKA"/>
    <property type="match status" value="1"/>
</dbReference>
<sequence>MAFVPDSERSRVLRPLQAPQPASGGWFRTFRQRLSDQPQAGIVLAGLLVATIVSFIAPASMPFLMVGLTGAAAIAFVSSGTGRPVVPDQKPAALPAELVEARRKAEEASRAKSRFLAMVSHEVRTPLNGILGMTHLLERTQLSAEQESYVEAVRRSATALFDLVADLLDFSAIEAGKFEPRRETGDLHHLIEDAIELMAPRAHEKGIDIAAAIGAGTPTMVATDHNRLRQVVFNLLGNAIKFTDAGGVMLEVARVNDNLVLTFADTGPGLARGDQQRIFEEFEQANGGKTRTHGGVGLGLSISNRIVKALGGTITVESLTGHGSRFIVTLPLAEALSPSGIDHFAKQPALAGNRVLLLVPRGQTADALVKRIAAEGGRSWHVATPSGDLAAFCADEEITDVIVDARILDRARGSIAGLPLFESGGPRRTLLVRPIEREALQRLTERGFDSWLIAPIRLKSLVSVLRGEFRALPDHAPHPDGDRLIVLDGMTRSLNILVAEDNPVNALLITNVLRKEGHSVVLVENGQQLIEQTFDPITGACAHDLLITDLAMPVMDGATAISEIRATQRSRRLPHIPVVVLSADGQNETRESTLLIGADLYLEKPIDPTSLLRLIARIAS</sequence>
<keyword evidence="16" id="KW-1185">Reference proteome</keyword>
<dbReference type="FunFam" id="1.10.287.130:FF:000002">
    <property type="entry name" value="Two-component osmosensing histidine kinase"/>
    <property type="match status" value="1"/>
</dbReference>
<dbReference type="SMART" id="SM00387">
    <property type="entry name" value="HATPase_c"/>
    <property type="match status" value="1"/>
</dbReference>
<dbReference type="Pfam" id="PF00072">
    <property type="entry name" value="Response_reg"/>
    <property type="match status" value="1"/>
</dbReference>
<dbReference type="Gene3D" id="1.10.287.130">
    <property type="match status" value="1"/>
</dbReference>
<comment type="catalytic activity">
    <reaction evidence="1">
        <text>ATP + protein L-histidine = ADP + protein N-phospho-L-histidine.</text>
        <dbReference type="EC" id="2.7.13.3"/>
    </reaction>
</comment>
<evidence type="ECO:0000256" key="12">
    <source>
        <dbReference type="SAM" id="Phobius"/>
    </source>
</evidence>
<keyword evidence="3 11" id="KW-0597">Phosphoprotein</keyword>
<evidence type="ECO:0000256" key="9">
    <source>
        <dbReference type="ARBA" id="ARBA00064003"/>
    </source>
</evidence>
<evidence type="ECO:0000256" key="11">
    <source>
        <dbReference type="PROSITE-ProRule" id="PRU00169"/>
    </source>
</evidence>
<dbReference type="OrthoDB" id="9801651at2"/>
<dbReference type="InterPro" id="IPR003594">
    <property type="entry name" value="HATPase_dom"/>
</dbReference>
<dbReference type="Pfam" id="PF02518">
    <property type="entry name" value="HATPase_c"/>
    <property type="match status" value="1"/>
</dbReference>
<feature type="transmembrane region" description="Helical" evidence="12">
    <location>
        <begin position="40"/>
        <end position="57"/>
    </location>
</feature>
<dbReference type="GO" id="GO:0005524">
    <property type="term" value="F:ATP binding"/>
    <property type="evidence" value="ECO:0007669"/>
    <property type="project" value="UniProtKB-KW"/>
</dbReference>
<dbReference type="KEGG" id="abaw:D5400_00110"/>
<evidence type="ECO:0000256" key="5">
    <source>
        <dbReference type="ARBA" id="ARBA00022741"/>
    </source>
</evidence>
<organism evidence="15 16">
    <name type="scientific">Georhizobium profundi</name>
    <dbReference type="NCBI Taxonomy" id="2341112"/>
    <lineage>
        <taxon>Bacteria</taxon>
        <taxon>Pseudomonadati</taxon>
        <taxon>Pseudomonadota</taxon>
        <taxon>Alphaproteobacteria</taxon>
        <taxon>Hyphomicrobiales</taxon>
        <taxon>Rhizobiaceae</taxon>
        <taxon>Georhizobium</taxon>
    </lineage>
</organism>